<evidence type="ECO:0000313" key="3">
    <source>
        <dbReference type="Proteomes" id="UP000241394"/>
    </source>
</evidence>
<dbReference type="AlphaFoldDB" id="A0A2R6QD51"/>
<comment type="caution">
    <text evidence="2">The sequence shown here is derived from an EMBL/GenBank/DDBJ whole genome shotgun (WGS) entry which is preliminary data.</text>
</comment>
<accession>A0A2R6QD51</accession>
<proteinExistence type="predicted"/>
<reference evidence="2 3" key="1">
    <citation type="submission" date="2017-07" db="EMBL/GenBank/DDBJ databases">
        <title>An improved, manually edited Actinidia chinensis var. chinensis (kiwifruit) genome highlights the challenges associated with draft genomes and gene prediction in plants.</title>
        <authorList>
            <person name="Pilkington S."/>
            <person name="Crowhurst R."/>
            <person name="Hilario E."/>
            <person name="Nardozza S."/>
            <person name="Fraser L."/>
            <person name="Peng Y."/>
            <person name="Gunaseelan K."/>
            <person name="Simpson R."/>
            <person name="Tahir J."/>
            <person name="Deroles S."/>
            <person name="Templeton K."/>
            <person name="Luo Z."/>
            <person name="Davy M."/>
            <person name="Cheng C."/>
            <person name="Mcneilage M."/>
            <person name="Scaglione D."/>
            <person name="Liu Y."/>
            <person name="Zhang Q."/>
            <person name="Datson P."/>
            <person name="De Silva N."/>
            <person name="Gardiner S."/>
            <person name="Bassett H."/>
            <person name="Chagne D."/>
            <person name="Mccallum J."/>
            <person name="Dzierzon H."/>
            <person name="Deng C."/>
            <person name="Wang Y.-Y."/>
            <person name="Barron N."/>
            <person name="Manako K."/>
            <person name="Bowen J."/>
            <person name="Foster T."/>
            <person name="Erridge Z."/>
            <person name="Tiffin H."/>
            <person name="Waite C."/>
            <person name="Davies K."/>
            <person name="Grierson E."/>
            <person name="Laing W."/>
            <person name="Kirk R."/>
            <person name="Chen X."/>
            <person name="Wood M."/>
            <person name="Montefiori M."/>
            <person name="Brummell D."/>
            <person name="Schwinn K."/>
            <person name="Catanach A."/>
            <person name="Fullerton C."/>
            <person name="Li D."/>
            <person name="Meiyalaghan S."/>
            <person name="Nieuwenhuizen N."/>
            <person name="Read N."/>
            <person name="Prakash R."/>
            <person name="Hunter D."/>
            <person name="Zhang H."/>
            <person name="Mckenzie M."/>
            <person name="Knabel M."/>
            <person name="Harris A."/>
            <person name="Allan A."/>
            <person name="Chen A."/>
            <person name="Janssen B."/>
            <person name="Plunkett B."/>
            <person name="Dwamena C."/>
            <person name="Voogd C."/>
            <person name="Leif D."/>
            <person name="Lafferty D."/>
            <person name="Souleyre E."/>
            <person name="Varkonyi-Gasic E."/>
            <person name="Gambi F."/>
            <person name="Hanley J."/>
            <person name="Yao J.-L."/>
            <person name="Cheung J."/>
            <person name="David K."/>
            <person name="Warren B."/>
            <person name="Marsh K."/>
            <person name="Snowden K."/>
            <person name="Lin-Wang K."/>
            <person name="Brian L."/>
            <person name="Martinez-Sanchez M."/>
            <person name="Wang M."/>
            <person name="Ileperuma N."/>
            <person name="Macnee N."/>
            <person name="Campin R."/>
            <person name="Mcatee P."/>
            <person name="Drummond R."/>
            <person name="Espley R."/>
            <person name="Ireland H."/>
            <person name="Wu R."/>
            <person name="Atkinson R."/>
            <person name="Karunairetnam S."/>
            <person name="Bulley S."/>
            <person name="Chunkath S."/>
            <person name="Hanley Z."/>
            <person name="Storey R."/>
            <person name="Thrimawithana A."/>
            <person name="Thomson S."/>
            <person name="David C."/>
            <person name="Testolin R."/>
        </authorList>
    </citation>
    <scope>NUCLEOTIDE SEQUENCE [LARGE SCALE GENOMIC DNA]</scope>
    <source>
        <strain evidence="3">cv. Red5</strain>
        <tissue evidence="2">Young leaf</tissue>
    </source>
</reference>
<dbReference type="EMBL" id="NKQK01000017">
    <property type="protein sequence ID" value="PSS06068.1"/>
    <property type="molecule type" value="Genomic_DNA"/>
</dbReference>
<dbReference type="Proteomes" id="UP000241394">
    <property type="component" value="Chromosome LG17"/>
</dbReference>
<evidence type="ECO:0000313" key="2">
    <source>
        <dbReference type="EMBL" id="PSS06068.1"/>
    </source>
</evidence>
<feature type="region of interest" description="Disordered" evidence="1">
    <location>
        <begin position="1"/>
        <end position="43"/>
    </location>
</feature>
<evidence type="ECO:0000256" key="1">
    <source>
        <dbReference type="SAM" id="MobiDB-lite"/>
    </source>
</evidence>
<sequence>MKKAGESGKIRPRSSGQKARKDWKSDTGMSGSPKKGSHGGKYTWAMTVTRTPSLDSTERRHWILMPETPTSGLDARDPNFVDPAQGIVDA</sequence>
<dbReference type="InParanoid" id="A0A2R6QD51"/>
<gene>
    <name evidence="2" type="ORF">CEY00_Acc19710</name>
</gene>
<keyword evidence="3" id="KW-1185">Reference proteome</keyword>
<name>A0A2R6QD51_ACTCC</name>
<dbReference type="OrthoDB" id="1788643at2759"/>
<protein>
    <submittedName>
        <fullName evidence="2">Chorismate synthase</fullName>
    </submittedName>
</protein>
<organism evidence="2 3">
    <name type="scientific">Actinidia chinensis var. chinensis</name>
    <name type="common">Chinese soft-hair kiwi</name>
    <dbReference type="NCBI Taxonomy" id="1590841"/>
    <lineage>
        <taxon>Eukaryota</taxon>
        <taxon>Viridiplantae</taxon>
        <taxon>Streptophyta</taxon>
        <taxon>Embryophyta</taxon>
        <taxon>Tracheophyta</taxon>
        <taxon>Spermatophyta</taxon>
        <taxon>Magnoliopsida</taxon>
        <taxon>eudicotyledons</taxon>
        <taxon>Gunneridae</taxon>
        <taxon>Pentapetalae</taxon>
        <taxon>asterids</taxon>
        <taxon>Ericales</taxon>
        <taxon>Actinidiaceae</taxon>
        <taxon>Actinidia</taxon>
    </lineage>
</organism>
<dbReference type="Gramene" id="PSS06068">
    <property type="protein sequence ID" value="PSS06068"/>
    <property type="gene ID" value="CEY00_Acc19710"/>
</dbReference>
<reference evidence="3" key="2">
    <citation type="journal article" date="2018" name="BMC Genomics">
        <title>A manually annotated Actinidia chinensis var. chinensis (kiwifruit) genome highlights the challenges associated with draft genomes and gene prediction in plants.</title>
        <authorList>
            <person name="Pilkington S.M."/>
            <person name="Crowhurst R."/>
            <person name="Hilario E."/>
            <person name="Nardozza S."/>
            <person name="Fraser L."/>
            <person name="Peng Y."/>
            <person name="Gunaseelan K."/>
            <person name="Simpson R."/>
            <person name="Tahir J."/>
            <person name="Deroles S.C."/>
            <person name="Templeton K."/>
            <person name="Luo Z."/>
            <person name="Davy M."/>
            <person name="Cheng C."/>
            <person name="McNeilage M."/>
            <person name="Scaglione D."/>
            <person name="Liu Y."/>
            <person name="Zhang Q."/>
            <person name="Datson P."/>
            <person name="De Silva N."/>
            <person name="Gardiner S.E."/>
            <person name="Bassett H."/>
            <person name="Chagne D."/>
            <person name="McCallum J."/>
            <person name="Dzierzon H."/>
            <person name="Deng C."/>
            <person name="Wang Y.Y."/>
            <person name="Barron L."/>
            <person name="Manako K."/>
            <person name="Bowen J."/>
            <person name="Foster T.M."/>
            <person name="Erridge Z.A."/>
            <person name="Tiffin H."/>
            <person name="Waite C.N."/>
            <person name="Davies K.M."/>
            <person name="Grierson E.P."/>
            <person name="Laing W.A."/>
            <person name="Kirk R."/>
            <person name="Chen X."/>
            <person name="Wood M."/>
            <person name="Montefiori M."/>
            <person name="Brummell D.A."/>
            <person name="Schwinn K.E."/>
            <person name="Catanach A."/>
            <person name="Fullerton C."/>
            <person name="Li D."/>
            <person name="Meiyalaghan S."/>
            <person name="Nieuwenhuizen N."/>
            <person name="Read N."/>
            <person name="Prakash R."/>
            <person name="Hunter D."/>
            <person name="Zhang H."/>
            <person name="McKenzie M."/>
            <person name="Knabel M."/>
            <person name="Harris A."/>
            <person name="Allan A.C."/>
            <person name="Gleave A."/>
            <person name="Chen A."/>
            <person name="Janssen B.J."/>
            <person name="Plunkett B."/>
            <person name="Ampomah-Dwamena C."/>
            <person name="Voogd C."/>
            <person name="Leif D."/>
            <person name="Lafferty D."/>
            <person name="Souleyre E.J.F."/>
            <person name="Varkonyi-Gasic E."/>
            <person name="Gambi F."/>
            <person name="Hanley J."/>
            <person name="Yao J.L."/>
            <person name="Cheung J."/>
            <person name="David K.M."/>
            <person name="Warren B."/>
            <person name="Marsh K."/>
            <person name="Snowden K.C."/>
            <person name="Lin-Wang K."/>
            <person name="Brian L."/>
            <person name="Martinez-Sanchez M."/>
            <person name="Wang M."/>
            <person name="Ileperuma N."/>
            <person name="Macnee N."/>
            <person name="Campin R."/>
            <person name="McAtee P."/>
            <person name="Drummond R.S.M."/>
            <person name="Espley R.V."/>
            <person name="Ireland H.S."/>
            <person name="Wu R."/>
            <person name="Atkinson R.G."/>
            <person name="Karunairetnam S."/>
            <person name="Bulley S."/>
            <person name="Chunkath S."/>
            <person name="Hanley Z."/>
            <person name="Storey R."/>
            <person name="Thrimawithana A.H."/>
            <person name="Thomson S."/>
            <person name="David C."/>
            <person name="Testolin R."/>
            <person name="Huang H."/>
            <person name="Hellens R.P."/>
            <person name="Schaffer R.J."/>
        </authorList>
    </citation>
    <scope>NUCLEOTIDE SEQUENCE [LARGE SCALE GENOMIC DNA]</scope>
    <source>
        <strain evidence="3">cv. Red5</strain>
    </source>
</reference>